<accession>A0ACA9SLK1</accession>
<feature type="non-terminal residue" evidence="1">
    <location>
        <position position="1"/>
    </location>
</feature>
<proteinExistence type="predicted"/>
<keyword evidence="2" id="KW-1185">Reference proteome</keyword>
<comment type="caution">
    <text evidence="1">The sequence shown here is derived from an EMBL/GenBank/DDBJ whole genome shotgun (WGS) entry which is preliminary data.</text>
</comment>
<sequence length="165" mass="18991">NELAEFDISFRIIEKVEKHPDFSKALLVAPRTMEILDNSLLGPFLEHAVKLKYINMHPNVHDVRDPLRIDLASMNSPFAFGLMNRQNKSMDYLIDALHKKKSMGKKNIPNIEFGTELIKYEDKGDHVIVIVKKHNVEEEIICKYLVGCDGCHSAVRKGIKDWTFE</sequence>
<organism evidence="1 2">
    <name type="scientific">Racocetra persica</name>
    <dbReference type="NCBI Taxonomy" id="160502"/>
    <lineage>
        <taxon>Eukaryota</taxon>
        <taxon>Fungi</taxon>
        <taxon>Fungi incertae sedis</taxon>
        <taxon>Mucoromycota</taxon>
        <taxon>Glomeromycotina</taxon>
        <taxon>Glomeromycetes</taxon>
        <taxon>Diversisporales</taxon>
        <taxon>Gigasporaceae</taxon>
        <taxon>Racocetra</taxon>
    </lineage>
</organism>
<gene>
    <name evidence="1" type="ORF">RPERSI_LOCUS32738</name>
</gene>
<evidence type="ECO:0000313" key="1">
    <source>
        <dbReference type="EMBL" id="CAG8843385.1"/>
    </source>
</evidence>
<protein>
    <submittedName>
        <fullName evidence="1">26377_t:CDS:1</fullName>
    </submittedName>
</protein>
<dbReference type="Proteomes" id="UP000789920">
    <property type="component" value="Unassembled WGS sequence"/>
</dbReference>
<dbReference type="EMBL" id="CAJVQC010138152">
    <property type="protein sequence ID" value="CAG8843385.1"/>
    <property type="molecule type" value="Genomic_DNA"/>
</dbReference>
<evidence type="ECO:0000313" key="2">
    <source>
        <dbReference type="Proteomes" id="UP000789920"/>
    </source>
</evidence>
<feature type="non-terminal residue" evidence="1">
    <location>
        <position position="165"/>
    </location>
</feature>
<name>A0ACA9SLK1_9GLOM</name>
<reference evidence="1" key="1">
    <citation type="submission" date="2021-06" db="EMBL/GenBank/DDBJ databases">
        <authorList>
            <person name="Kallberg Y."/>
            <person name="Tangrot J."/>
            <person name="Rosling A."/>
        </authorList>
    </citation>
    <scope>NUCLEOTIDE SEQUENCE</scope>
    <source>
        <strain evidence="1">MA461A</strain>
    </source>
</reference>